<evidence type="ECO:0000313" key="3">
    <source>
        <dbReference type="EMBL" id="EKX44048.1"/>
    </source>
</evidence>
<dbReference type="RefSeq" id="XP_005831028.1">
    <property type="nucleotide sequence ID" value="XM_005830971.1"/>
</dbReference>
<organism evidence="3">
    <name type="scientific">Guillardia theta (strain CCMP2712)</name>
    <name type="common">Cryptophyte</name>
    <dbReference type="NCBI Taxonomy" id="905079"/>
    <lineage>
        <taxon>Eukaryota</taxon>
        <taxon>Cryptophyceae</taxon>
        <taxon>Pyrenomonadales</taxon>
        <taxon>Geminigeraceae</taxon>
        <taxon>Guillardia</taxon>
    </lineage>
</organism>
<accession>L1J680</accession>
<dbReference type="Proteomes" id="UP000011087">
    <property type="component" value="Unassembled WGS sequence"/>
</dbReference>
<dbReference type="KEGG" id="gtt:GUITHDRAFT_110150"/>
<dbReference type="GeneID" id="17300700"/>
<proteinExistence type="predicted"/>
<protein>
    <submittedName>
        <fullName evidence="3 4">Uncharacterized protein</fullName>
    </submittedName>
</protein>
<dbReference type="EnsemblProtists" id="EKX44048">
    <property type="protein sequence ID" value="EKX44048"/>
    <property type="gene ID" value="GUITHDRAFT_110150"/>
</dbReference>
<name>L1J680_GUITC</name>
<evidence type="ECO:0000313" key="5">
    <source>
        <dbReference type="Proteomes" id="UP000011087"/>
    </source>
</evidence>
<keyword evidence="1" id="KW-0175">Coiled coil</keyword>
<evidence type="ECO:0000256" key="2">
    <source>
        <dbReference type="SAM" id="MobiDB-lite"/>
    </source>
</evidence>
<reference evidence="3 5" key="1">
    <citation type="journal article" date="2012" name="Nature">
        <title>Algal genomes reveal evolutionary mosaicism and the fate of nucleomorphs.</title>
        <authorList>
            <consortium name="DOE Joint Genome Institute"/>
            <person name="Curtis B.A."/>
            <person name="Tanifuji G."/>
            <person name="Burki F."/>
            <person name="Gruber A."/>
            <person name="Irimia M."/>
            <person name="Maruyama S."/>
            <person name="Arias M.C."/>
            <person name="Ball S.G."/>
            <person name="Gile G.H."/>
            <person name="Hirakawa Y."/>
            <person name="Hopkins J.F."/>
            <person name="Kuo A."/>
            <person name="Rensing S.A."/>
            <person name="Schmutz J."/>
            <person name="Symeonidi A."/>
            <person name="Elias M."/>
            <person name="Eveleigh R.J."/>
            <person name="Herman E.K."/>
            <person name="Klute M.J."/>
            <person name="Nakayama T."/>
            <person name="Obornik M."/>
            <person name="Reyes-Prieto A."/>
            <person name="Armbrust E.V."/>
            <person name="Aves S.J."/>
            <person name="Beiko R.G."/>
            <person name="Coutinho P."/>
            <person name="Dacks J.B."/>
            <person name="Durnford D.G."/>
            <person name="Fast N.M."/>
            <person name="Green B.R."/>
            <person name="Grisdale C.J."/>
            <person name="Hempel F."/>
            <person name="Henrissat B."/>
            <person name="Hoppner M.P."/>
            <person name="Ishida K."/>
            <person name="Kim E."/>
            <person name="Koreny L."/>
            <person name="Kroth P.G."/>
            <person name="Liu Y."/>
            <person name="Malik S.B."/>
            <person name="Maier U.G."/>
            <person name="McRose D."/>
            <person name="Mock T."/>
            <person name="Neilson J.A."/>
            <person name="Onodera N.T."/>
            <person name="Poole A.M."/>
            <person name="Pritham E.J."/>
            <person name="Richards T.A."/>
            <person name="Rocap G."/>
            <person name="Roy S.W."/>
            <person name="Sarai C."/>
            <person name="Schaack S."/>
            <person name="Shirato S."/>
            <person name="Slamovits C.H."/>
            <person name="Spencer D.F."/>
            <person name="Suzuki S."/>
            <person name="Worden A.Z."/>
            <person name="Zauner S."/>
            <person name="Barry K."/>
            <person name="Bell C."/>
            <person name="Bharti A.K."/>
            <person name="Crow J.A."/>
            <person name="Grimwood J."/>
            <person name="Kramer R."/>
            <person name="Lindquist E."/>
            <person name="Lucas S."/>
            <person name="Salamov A."/>
            <person name="McFadden G.I."/>
            <person name="Lane C.E."/>
            <person name="Keeling P.J."/>
            <person name="Gray M.W."/>
            <person name="Grigoriev I.V."/>
            <person name="Archibald J.M."/>
        </authorList>
    </citation>
    <scope>NUCLEOTIDE SEQUENCE</scope>
    <source>
        <strain evidence="3 5">CCMP2712</strain>
    </source>
</reference>
<evidence type="ECO:0000256" key="1">
    <source>
        <dbReference type="SAM" id="Coils"/>
    </source>
</evidence>
<reference evidence="4" key="3">
    <citation type="submission" date="2015-06" db="UniProtKB">
        <authorList>
            <consortium name="EnsemblProtists"/>
        </authorList>
    </citation>
    <scope>IDENTIFICATION</scope>
</reference>
<reference evidence="5" key="2">
    <citation type="submission" date="2012-11" db="EMBL/GenBank/DDBJ databases">
        <authorList>
            <person name="Kuo A."/>
            <person name="Curtis B.A."/>
            <person name="Tanifuji G."/>
            <person name="Burki F."/>
            <person name="Gruber A."/>
            <person name="Irimia M."/>
            <person name="Maruyama S."/>
            <person name="Arias M.C."/>
            <person name="Ball S.G."/>
            <person name="Gile G.H."/>
            <person name="Hirakawa Y."/>
            <person name="Hopkins J.F."/>
            <person name="Rensing S.A."/>
            <person name="Schmutz J."/>
            <person name="Symeonidi A."/>
            <person name="Elias M."/>
            <person name="Eveleigh R.J."/>
            <person name="Herman E.K."/>
            <person name="Klute M.J."/>
            <person name="Nakayama T."/>
            <person name="Obornik M."/>
            <person name="Reyes-Prieto A."/>
            <person name="Armbrust E.V."/>
            <person name="Aves S.J."/>
            <person name="Beiko R.G."/>
            <person name="Coutinho P."/>
            <person name="Dacks J.B."/>
            <person name="Durnford D.G."/>
            <person name="Fast N.M."/>
            <person name="Green B.R."/>
            <person name="Grisdale C."/>
            <person name="Hempe F."/>
            <person name="Henrissat B."/>
            <person name="Hoppner M.P."/>
            <person name="Ishida K.-I."/>
            <person name="Kim E."/>
            <person name="Koreny L."/>
            <person name="Kroth P.G."/>
            <person name="Liu Y."/>
            <person name="Malik S.-B."/>
            <person name="Maier U.G."/>
            <person name="McRose D."/>
            <person name="Mock T."/>
            <person name="Neilson J.A."/>
            <person name="Onodera N.T."/>
            <person name="Poole A.M."/>
            <person name="Pritham E.J."/>
            <person name="Richards T.A."/>
            <person name="Rocap G."/>
            <person name="Roy S.W."/>
            <person name="Sarai C."/>
            <person name="Schaack S."/>
            <person name="Shirato S."/>
            <person name="Slamovits C.H."/>
            <person name="Spencer D.F."/>
            <person name="Suzuki S."/>
            <person name="Worden A.Z."/>
            <person name="Zauner S."/>
            <person name="Barry K."/>
            <person name="Bell C."/>
            <person name="Bharti A.K."/>
            <person name="Crow J.A."/>
            <person name="Grimwood J."/>
            <person name="Kramer R."/>
            <person name="Lindquist E."/>
            <person name="Lucas S."/>
            <person name="Salamov A."/>
            <person name="McFadden G.I."/>
            <person name="Lane C.E."/>
            <person name="Keeling P.J."/>
            <person name="Gray M.W."/>
            <person name="Grigoriev I.V."/>
            <person name="Archibald J.M."/>
        </authorList>
    </citation>
    <scope>NUCLEOTIDE SEQUENCE</scope>
    <source>
        <strain evidence="5">CCMP2712</strain>
    </source>
</reference>
<dbReference type="AlphaFoldDB" id="L1J680"/>
<dbReference type="PaxDb" id="55529-EKX44048"/>
<evidence type="ECO:0000313" key="4">
    <source>
        <dbReference type="EnsemblProtists" id="EKX44048"/>
    </source>
</evidence>
<feature type="coiled-coil region" evidence="1">
    <location>
        <begin position="22"/>
        <end position="112"/>
    </location>
</feature>
<dbReference type="EMBL" id="JH993007">
    <property type="protein sequence ID" value="EKX44048.1"/>
    <property type="molecule type" value="Genomic_DNA"/>
</dbReference>
<sequence>MASGESPKSPRTVKDTSGISYVMKKQQEKAALRKRLESVEAELNEAKGKNQTILLEMEKLRNRLQARHTVRESSANQIESLNAEVVRQEQEIRELRRRNEHLDARLRQVLEKSQQDARLLVEARDELEWWKRMDGEREAVLKEREEAVKKQAVLQQAELIRDKESVAVSLSKLRTMQDYLVVREHRVKNFFESFRARVIWHRPILRMWAELAKLKRPEAADAREACSTRKMKKSDPIKSR</sequence>
<gene>
    <name evidence="3" type="ORF">GUITHDRAFT_110150</name>
</gene>
<keyword evidence="5" id="KW-1185">Reference proteome</keyword>
<dbReference type="HOGENOM" id="CLU_1158259_0_0_1"/>
<feature type="region of interest" description="Disordered" evidence="2">
    <location>
        <begin position="218"/>
        <end position="240"/>
    </location>
</feature>